<keyword evidence="8 11" id="KW-0067">ATP-binding</keyword>
<dbReference type="Gene3D" id="3.40.50.620">
    <property type="entry name" value="HUPs"/>
    <property type="match status" value="1"/>
</dbReference>
<evidence type="ECO:0000259" key="12">
    <source>
        <dbReference type="Pfam" id="PF01467"/>
    </source>
</evidence>
<name>A0A5A9XBH2_9BACT</name>
<keyword evidence="14" id="KW-1185">Reference proteome</keyword>
<evidence type="ECO:0000256" key="10">
    <source>
        <dbReference type="ARBA" id="ARBA00048721"/>
    </source>
</evidence>
<evidence type="ECO:0000313" key="14">
    <source>
        <dbReference type="Proteomes" id="UP000324298"/>
    </source>
</evidence>
<dbReference type="GO" id="GO:0009435">
    <property type="term" value="P:NAD+ biosynthetic process"/>
    <property type="evidence" value="ECO:0007669"/>
    <property type="project" value="UniProtKB-UniRule"/>
</dbReference>
<dbReference type="Proteomes" id="UP000324298">
    <property type="component" value="Unassembled WGS sequence"/>
</dbReference>
<dbReference type="PANTHER" id="PTHR39321:SF3">
    <property type="entry name" value="PHOSPHOPANTETHEINE ADENYLYLTRANSFERASE"/>
    <property type="match status" value="1"/>
</dbReference>
<dbReference type="InterPro" id="IPR005248">
    <property type="entry name" value="NadD/NMNAT"/>
</dbReference>
<sequence>MRIGLMGGTFNPVHLAHLHIAEEAREACALDRVVFIPTGDPPHKPLAGEVPFAQRSRMVALAISGNPFFELSLVEGERAGKSYSIDTIRVFRERFPQDELSFIIGSDSFLEIGQWYRFREIFASCNLIVVERPGKRISDPVEALPVAIRAEFSYTSGARRLDHTAGTSVQFLSGCPLDISSSEIRELAAAGRSIADLVPPQVAAYITEQGIYNTCRSQKRQ</sequence>
<dbReference type="EMBL" id="SRSD01000008">
    <property type="protein sequence ID" value="KAA0889795.1"/>
    <property type="molecule type" value="Genomic_DNA"/>
</dbReference>
<dbReference type="InterPro" id="IPR004821">
    <property type="entry name" value="Cyt_trans-like"/>
</dbReference>
<dbReference type="EC" id="2.7.7.18" evidence="11"/>
<feature type="domain" description="Cytidyltransferase-like" evidence="12">
    <location>
        <begin position="5"/>
        <end position="186"/>
    </location>
</feature>
<keyword evidence="4 11" id="KW-0662">Pyridine nucleotide biosynthesis</keyword>
<dbReference type="Pfam" id="PF01467">
    <property type="entry name" value="CTP_transf_like"/>
    <property type="match status" value="1"/>
</dbReference>
<dbReference type="InterPro" id="IPR014729">
    <property type="entry name" value="Rossmann-like_a/b/a_fold"/>
</dbReference>
<dbReference type="SUPFAM" id="SSF52374">
    <property type="entry name" value="Nucleotidylyl transferase"/>
    <property type="match status" value="1"/>
</dbReference>
<evidence type="ECO:0000256" key="3">
    <source>
        <dbReference type="ARBA" id="ARBA00009014"/>
    </source>
</evidence>
<dbReference type="UniPathway" id="UPA00253">
    <property type="reaction ID" value="UER00332"/>
</dbReference>
<comment type="function">
    <text evidence="1 11">Catalyzes the reversible adenylation of nicotinate mononucleotide (NaMN) to nicotinic acid adenine dinucleotide (NaAD).</text>
</comment>
<dbReference type="NCBIfam" id="TIGR00125">
    <property type="entry name" value="cyt_tran_rel"/>
    <property type="match status" value="1"/>
</dbReference>
<evidence type="ECO:0000313" key="13">
    <source>
        <dbReference type="EMBL" id="KAA0889795.1"/>
    </source>
</evidence>
<organism evidence="13 14">
    <name type="scientific">Oryzomonas rubra</name>
    <dbReference type="NCBI Taxonomy" id="2509454"/>
    <lineage>
        <taxon>Bacteria</taxon>
        <taxon>Pseudomonadati</taxon>
        <taxon>Thermodesulfobacteriota</taxon>
        <taxon>Desulfuromonadia</taxon>
        <taxon>Geobacterales</taxon>
        <taxon>Geobacteraceae</taxon>
        <taxon>Oryzomonas</taxon>
    </lineage>
</organism>
<evidence type="ECO:0000256" key="9">
    <source>
        <dbReference type="ARBA" id="ARBA00023027"/>
    </source>
</evidence>
<evidence type="ECO:0000256" key="5">
    <source>
        <dbReference type="ARBA" id="ARBA00022679"/>
    </source>
</evidence>
<dbReference type="OrthoDB" id="5295945at2"/>
<comment type="pathway">
    <text evidence="2 11">Cofactor biosynthesis; NAD(+) biosynthesis; deamido-NAD(+) from nicotinate D-ribonucleotide: step 1/1.</text>
</comment>
<comment type="caution">
    <text evidence="13">The sequence shown here is derived from an EMBL/GenBank/DDBJ whole genome shotgun (WGS) entry which is preliminary data.</text>
</comment>
<dbReference type="PANTHER" id="PTHR39321">
    <property type="entry name" value="NICOTINATE-NUCLEOTIDE ADENYLYLTRANSFERASE-RELATED"/>
    <property type="match status" value="1"/>
</dbReference>
<reference evidence="13 14" key="1">
    <citation type="submission" date="2019-04" db="EMBL/GenBank/DDBJ databases">
        <title>Geobacter ruber sp. nov., ferric-reducing bacteria isolated from paddy soil.</title>
        <authorList>
            <person name="Xu Z."/>
            <person name="Masuda Y."/>
            <person name="Itoh H."/>
            <person name="Senoo K."/>
        </authorList>
    </citation>
    <scope>NUCLEOTIDE SEQUENCE [LARGE SCALE GENOMIC DNA]</scope>
    <source>
        <strain evidence="13 14">Red88</strain>
    </source>
</reference>
<evidence type="ECO:0000256" key="1">
    <source>
        <dbReference type="ARBA" id="ARBA00002324"/>
    </source>
</evidence>
<dbReference type="AlphaFoldDB" id="A0A5A9XBH2"/>
<comment type="catalytic activity">
    <reaction evidence="10 11">
        <text>nicotinate beta-D-ribonucleotide + ATP + H(+) = deamido-NAD(+) + diphosphate</text>
        <dbReference type="Rhea" id="RHEA:22860"/>
        <dbReference type="ChEBI" id="CHEBI:15378"/>
        <dbReference type="ChEBI" id="CHEBI:30616"/>
        <dbReference type="ChEBI" id="CHEBI:33019"/>
        <dbReference type="ChEBI" id="CHEBI:57502"/>
        <dbReference type="ChEBI" id="CHEBI:58437"/>
        <dbReference type="EC" id="2.7.7.18"/>
    </reaction>
</comment>
<keyword evidence="5 11" id="KW-0808">Transferase</keyword>
<keyword evidence="6 11" id="KW-0548">Nucleotidyltransferase</keyword>
<proteinExistence type="inferred from homology"/>
<gene>
    <name evidence="11 13" type="primary">nadD</name>
    <name evidence="13" type="ORF">ET418_13560</name>
</gene>
<keyword evidence="7 11" id="KW-0547">Nucleotide-binding</keyword>
<evidence type="ECO:0000256" key="11">
    <source>
        <dbReference type="HAMAP-Rule" id="MF_00244"/>
    </source>
</evidence>
<dbReference type="GO" id="GO:0004515">
    <property type="term" value="F:nicotinate-nucleotide adenylyltransferase activity"/>
    <property type="evidence" value="ECO:0007669"/>
    <property type="project" value="UniProtKB-UniRule"/>
</dbReference>
<evidence type="ECO:0000256" key="7">
    <source>
        <dbReference type="ARBA" id="ARBA00022741"/>
    </source>
</evidence>
<dbReference type="NCBIfam" id="TIGR00482">
    <property type="entry name" value="nicotinate (nicotinamide) nucleotide adenylyltransferase"/>
    <property type="match status" value="1"/>
</dbReference>
<keyword evidence="9 11" id="KW-0520">NAD</keyword>
<dbReference type="HAMAP" id="MF_00244">
    <property type="entry name" value="NaMN_adenylyltr"/>
    <property type="match status" value="1"/>
</dbReference>
<dbReference type="GO" id="GO:0005524">
    <property type="term" value="F:ATP binding"/>
    <property type="evidence" value="ECO:0007669"/>
    <property type="project" value="UniProtKB-KW"/>
</dbReference>
<evidence type="ECO:0000256" key="6">
    <source>
        <dbReference type="ARBA" id="ARBA00022695"/>
    </source>
</evidence>
<dbReference type="CDD" id="cd02165">
    <property type="entry name" value="NMNAT"/>
    <property type="match status" value="1"/>
</dbReference>
<accession>A0A5A9XBH2</accession>
<evidence type="ECO:0000256" key="8">
    <source>
        <dbReference type="ARBA" id="ARBA00022840"/>
    </source>
</evidence>
<dbReference type="RefSeq" id="WP_149308375.1">
    <property type="nucleotide sequence ID" value="NZ_SRSD01000008.1"/>
</dbReference>
<comment type="similarity">
    <text evidence="3 11">Belongs to the NadD family.</text>
</comment>
<protein>
    <recommendedName>
        <fullName evidence="11">Probable nicotinate-nucleotide adenylyltransferase</fullName>
        <ecNumber evidence="11">2.7.7.18</ecNumber>
    </recommendedName>
    <alternativeName>
        <fullName evidence="11">Deamido-NAD(+) diphosphorylase</fullName>
    </alternativeName>
    <alternativeName>
        <fullName evidence="11">Deamido-NAD(+) pyrophosphorylase</fullName>
    </alternativeName>
    <alternativeName>
        <fullName evidence="11">Nicotinate mononucleotide adenylyltransferase</fullName>
        <shortName evidence="11">NaMN adenylyltransferase</shortName>
    </alternativeName>
</protein>
<evidence type="ECO:0000256" key="2">
    <source>
        <dbReference type="ARBA" id="ARBA00005019"/>
    </source>
</evidence>
<evidence type="ECO:0000256" key="4">
    <source>
        <dbReference type="ARBA" id="ARBA00022642"/>
    </source>
</evidence>
<dbReference type="NCBIfam" id="NF000840">
    <property type="entry name" value="PRK00071.1-3"/>
    <property type="match status" value="1"/>
</dbReference>